<dbReference type="RefSeq" id="WP_246571086.1">
    <property type="nucleotide sequence ID" value="NZ_BMVY01000035.1"/>
</dbReference>
<dbReference type="GO" id="GO:0016787">
    <property type="term" value="F:hydrolase activity"/>
    <property type="evidence" value="ECO:0007669"/>
    <property type="project" value="UniProtKB-KW"/>
</dbReference>
<proteinExistence type="predicted"/>
<dbReference type="EMBL" id="CP108133">
    <property type="protein sequence ID" value="WTP52128.1"/>
    <property type="molecule type" value="Genomic_DNA"/>
</dbReference>
<dbReference type="CDD" id="cd01830">
    <property type="entry name" value="XynE_like"/>
    <property type="match status" value="1"/>
</dbReference>
<sequence length="450" mass="47467">MKAVRTVDVVGALKVVRALLLGLAVTASAVVALAEGPRDADGREAAAAPAGSSARQWVNTWTAMPQLTEPGNMPPPPFTEERAVLVDTTLRQTVRVSTGGERVRLRFSNAFGDTALPLTAVSVALPLGGRAGVSAVQPGSQRRVTFAGRASATVPVGAQLVSDPLDFRLTPGSNLSVTAYLAEGQPSTALTSHPGSRTTSYLQKADHTLDEDLSEATAVNHWYLLSDVEVLSGPGAAAVAVVGDSLTDGRGSTTNGNDRWTDRLLERLRAHPATGGVAVLNQAAGGNRVLNDGLGPNVLARLDRDVLSRSGVSWLVVFEGVNDLGTAAATPAAQRGVTTELLAAYEQIVVRAHAQGIRVYGATLTPFGGNALYDDPGGHREAARQEVNSWIRTSGRFDAVVDFDRAVRDPEDPRRLRSALHDGDWLHLNPEGYRTLAAAVPLRLFRVRVG</sequence>
<gene>
    <name evidence="3" type="ORF">OG288_29830</name>
</gene>
<dbReference type="PANTHER" id="PTHR43784">
    <property type="entry name" value="GDSL-LIKE LIPASE/ACYLHYDROLASE, PUTATIVE (AFU_ORTHOLOGUE AFUA_2G00820)-RELATED"/>
    <property type="match status" value="1"/>
</dbReference>
<name>A0ABZ1JKJ2_9ACTN</name>
<dbReference type="Proteomes" id="UP001432166">
    <property type="component" value="Chromosome"/>
</dbReference>
<dbReference type="SUPFAM" id="SSF52266">
    <property type="entry name" value="SGNH hydrolase"/>
    <property type="match status" value="1"/>
</dbReference>
<evidence type="ECO:0000256" key="1">
    <source>
        <dbReference type="SAM" id="SignalP"/>
    </source>
</evidence>
<evidence type="ECO:0000313" key="4">
    <source>
        <dbReference type="Proteomes" id="UP001432166"/>
    </source>
</evidence>
<protein>
    <submittedName>
        <fullName evidence="3">SGNH/GDSL hydrolase family protein</fullName>
    </submittedName>
</protein>
<reference evidence="3" key="1">
    <citation type="submission" date="2022-10" db="EMBL/GenBank/DDBJ databases">
        <title>The complete genomes of actinobacterial strains from the NBC collection.</title>
        <authorList>
            <person name="Joergensen T.S."/>
            <person name="Alvarez Arevalo M."/>
            <person name="Sterndorff E.B."/>
            <person name="Faurdal D."/>
            <person name="Vuksanovic O."/>
            <person name="Mourched A.-S."/>
            <person name="Charusanti P."/>
            <person name="Shaw S."/>
            <person name="Blin K."/>
            <person name="Weber T."/>
        </authorList>
    </citation>
    <scope>NUCLEOTIDE SEQUENCE</scope>
    <source>
        <strain evidence="3">NBC_00189</strain>
    </source>
</reference>
<dbReference type="PANTHER" id="PTHR43784:SF2">
    <property type="entry name" value="GDSL-LIKE LIPASE_ACYLHYDROLASE, PUTATIVE (AFU_ORTHOLOGUE AFUA_2G00820)-RELATED"/>
    <property type="match status" value="1"/>
</dbReference>
<dbReference type="Gene3D" id="3.40.50.1110">
    <property type="entry name" value="SGNH hydrolase"/>
    <property type="match status" value="1"/>
</dbReference>
<feature type="signal peptide" evidence="1">
    <location>
        <begin position="1"/>
        <end position="34"/>
    </location>
</feature>
<keyword evidence="1" id="KW-0732">Signal</keyword>
<evidence type="ECO:0000259" key="2">
    <source>
        <dbReference type="Pfam" id="PF13472"/>
    </source>
</evidence>
<keyword evidence="4" id="KW-1185">Reference proteome</keyword>
<dbReference type="InterPro" id="IPR036514">
    <property type="entry name" value="SGNH_hydro_sf"/>
</dbReference>
<feature type="domain" description="SGNH hydrolase-type esterase" evidence="2">
    <location>
        <begin position="241"/>
        <end position="434"/>
    </location>
</feature>
<accession>A0ABZ1JKJ2</accession>
<dbReference type="Pfam" id="PF13472">
    <property type="entry name" value="Lipase_GDSL_2"/>
    <property type="match status" value="1"/>
</dbReference>
<keyword evidence="3" id="KW-0378">Hydrolase</keyword>
<feature type="chain" id="PRO_5046449206" evidence="1">
    <location>
        <begin position="35"/>
        <end position="450"/>
    </location>
</feature>
<evidence type="ECO:0000313" key="3">
    <source>
        <dbReference type="EMBL" id="WTP52128.1"/>
    </source>
</evidence>
<organism evidence="3 4">
    <name type="scientific">Streptomyces tauricus</name>
    <dbReference type="NCBI Taxonomy" id="68274"/>
    <lineage>
        <taxon>Bacteria</taxon>
        <taxon>Bacillati</taxon>
        <taxon>Actinomycetota</taxon>
        <taxon>Actinomycetes</taxon>
        <taxon>Kitasatosporales</taxon>
        <taxon>Streptomycetaceae</taxon>
        <taxon>Streptomyces</taxon>
        <taxon>Streptomyces aurantiacus group</taxon>
    </lineage>
</organism>
<dbReference type="InterPro" id="IPR013830">
    <property type="entry name" value="SGNH_hydro"/>
</dbReference>
<dbReference type="InterPro" id="IPR053140">
    <property type="entry name" value="GDSL_Rv0518-like"/>
</dbReference>